<dbReference type="RefSeq" id="WP_267564104.1">
    <property type="nucleotide sequence ID" value="NZ_JAPNTZ010000006.1"/>
</dbReference>
<dbReference type="SUPFAM" id="SSF52540">
    <property type="entry name" value="P-loop containing nucleoside triphosphate hydrolases"/>
    <property type="match status" value="1"/>
</dbReference>
<sequence length="889" mass="95493">MDEQVIGRADEIGRLRARLDRLPAEGGALVLRGDAGVGKSTLLGWAAGEAGRRGLRTVTVTGVQAEFDLPYAGLDRLVAGLPPQESTAEARDVVRAALDGDLSPVRVALALLTLLTESSGTLLLADDAQWLDAASWDALTFVARRLAGDPVLILMTMRNGAETTARLTGAALPELTVEPLAAPDAAALLDRRAPTLRPDLRDRILAEAAGNPLGLVELAALGDHQGRLPEDLPLPARLERSFALSVAALPAATQTLLQVAAFNDGSDVYETVAAAAELSGITLDDLTPAVTAGLVHVDGFGTLRFRHPLVRSALRQAVPAARRRDIHAALAAAIPRLPGDERRIWHLAAATIRPDEHIAAELTEAAQRARRRGMLGSAITGLERAAQLTPDPDVQAHRLMWAIMTAHDLGDHETLQRLMNSLSARTLPSTVQARLSWFREVMLGSGWSGADRLVSFIEAVDQLRREGDPELALTELAGNALRCYWSNADEPTRTAMVDAVERFDLPSDNAQRIAVLAMAAPLERGPEVIAPIERMSRRLHGTPDDLDLLSVSASAVGSWRRSVVLCRAAADASRAEGRLGLLTQTLVTEATVAGQLGDVRLAEQAATEAIALAEETGQPRWALTASIALGYAAALRGDSATAEHLADQAESALLPVGAYPMLALVQLIRGVDALAQGRHAAAFERLSPIFDPDDVPYHPAIRLWAVSHLADAAVGCGREDDLRAIVDGLPDVDLPVLRVGRAYVSALLEPGEIEGIIDADYPFERARLQHSYGSWLRRQRRVNESRVHLRAASTTLNALGVTPWAERTRAELRAAGESSPRREDARDRLTPQELQIAMLAADGLTNRDIGERLFLSPRTISTHLYRIFPKLGVSSRTELVRTLISDPAA</sequence>
<dbReference type="PANTHER" id="PTHR16305">
    <property type="entry name" value="TESTICULAR SOLUBLE ADENYLYL CYCLASE"/>
    <property type="match status" value="1"/>
</dbReference>
<dbReference type="InterPro" id="IPR027417">
    <property type="entry name" value="P-loop_NTPase"/>
</dbReference>
<keyword evidence="2" id="KW-0067">ATP-binding</keyword>
<dbReference type="InterPro" id="IPR041664">
    <property type="entry name" value="AAA_16"/>
</dbReference>
<dbReference type="Proteomes" id="UP001151002">
    <property type="component" value="Unassembled WGS sequence"/>
</dbReference>
<gene>
    <name evidence="4" type="ORF">OWR29_18280</name>
</gene>
<proteinExistence type="predicted"/>
<protein>
    <submittedName>
        <fullName evidence="4">LuxR C-terminal-related transcriptional regulator</fullName>
    </submittedName>
</protein>
<dbReference type="Pfam" id="PF00196">
    <property type="entry name" value="GerE"/>
    <property type="match status" value="1"/>
</dbReference>
<dbReference type="PROSITE" id="PS50043">
    <property type="entry name" value="HTH_LUXR_2"/>
    <property type="match status" value="1"/>
</dbReference>
<evidence type="ECO:0000313" key="4">
    <source>
        <dbReference type="EMBL" id="MCY1139955.1"/>
    </source>
</evidence>
<dbReference type="SMART" id="SM00421">
    <property type="entry name" value="HTH_LUXR"/>
    <property type="match status" value="1"/>
</dbReference>
<dbReference type="Pfam" id="PF13191">
    <property type="entry name" value="AAA_16"/>
    <property type="match status" value="1"/>
</dbReference>
<dbReference type="PROSITE" id="PS00622">
    <property type="entry name" value="HTH_LUXR_1"/>
    <property type="match status" value="1"/>
</dbReference>
<reference evidence="4" key="1">
    <citation type="submission" date="2022-11" db="EMBL/GenBank/DDBJ databases">
        <authorList>
            <person name="Somphong A."/>
            <person name="Phongsopitanun W."/>
        </authorList>
    </citation>
    <scope>NUCLEOTIDE SEQUENCE</scope>
    <source>
        <strain evidence="4">Pm04-4</strain>
    </source>
</reference>
<dbReference type="InterPro" id="IPR000792">
    <property type="entry name" value="Tscrpt_reg_LuxR_C"/>
</dbReference>
<dbReference type="Gene3D" id="1.10.10.10">
    <property type="entry name" value="Winged helix-like DNA-binding domain superfamily/Winged helix DNA-binding domain"/>
    <property type="match status" value="1"/>
</dbReference>
<evidence type="ECO:0000256" key="1">
    <source>
        <dbReference type="ARBA" id="ARBA00022741"/>
    </source>
</evidence>
<dbReference type="InterPro" id="IPR036388">
    <property type="entry name" value="WH-like_DNA-bd_sf"/>
</dbReference>
<dbReference type="SUPFAM" id="SSF48452">
    <property type="entry name" value="TPR-like"/>
    <property type="match status" value="1"/>
</dbReference>
<dbReference type="PRINTS" id="PR00038">
    <property type="entry name" value="HTHLUXR"/>
</dbReference>
<keyword evidence="1" id="KW-0547">Nucleotide-binding</keyword>
<dbReference type="CDD" id="cd06170">
    <property type="entry name" value="LuxR_C_like"/>
    <property type="match status" value="1"/>
</dbReference>
<evidence type="ECO:0000313" key="5">
    <source>
        <dbReference type="Proteomes" id="UP001151002"/>
    </source>
</evidence>
<dbReference type="InterPro" id="IPR011990">
    <property type="entry name" value="TPR-like_helical_dom_sf"/>
</dbReference>
<organism evidence="4 5">
    <name type="scientific">Paractinoplanes pyxinae</name>
    <dbReference type="NCBI Taxonomy" id="2997416"/>
    <lineage>
        <taxon>Bacteria</taxon>
        <taxon>Bacillati</taxon>
        <taxon>Actinomycetota</taxon>
        <taxon>Actinomycetes</taxon>
        <taxon>Micromonosporales</taxon>
        <taxon>Micromonosporaceae</taxon>
        <taxon>Paractinoplanes</taxon>
    </lineage>
</organism>
<comment type="caution">
    <text evidence="4">The sequence shown here is derived from an EMBL/GenBank/DDBJ whole genome shotgun (WGS) entry which is preliminary data.</text>
</comment>
<accession>A0ABT4B0F7</accession>
<name>A0ABT4B0F7_9ACTN</name>
<keyword evidence="5" id="KW-1185">Reference proteome</keyword>
<dbReference type="InterPro" id="IPR016032">
    <property type="entry name" value="Sig_transdc_resp-reg_C-effctor"/>
</dbReference>
<evidence type="ECO:0000256" key="2">
    <source>
        <dbReference type="ARBA" id="ARBA00022840"/>
    </source>
</evidence>
<feature type="domain" description="HTH luxR-type" evidence="3">
    <location>
        <begin position="822"/>
        <end position="887"/>
    </location>
</feature>
<evidence type="ECO:0000259" key="3">
    <source>
        <dbReference type="PROSITE" id="PS50043"/>
    </source>
</evidence>
<dbReference type="PANTHER" id="PTHR16305:SF35">
    <property type="entry name" value="TRANSCRIPTIONAL ACTIVATOR DOMAIN"/>
    <property type="match status" value="1"/>
</dbReference>
<dbReference type="SUPFAM" id="SSF46894">
    <property type="entry name" value="C-terminal effector domain of the bipartite response regulators"/>
    <property type="match status" value="1"/>
</dbReference>
<dbReference type="EMBL" id="JAPNTZ010000006">
    <property type="protein sequence ID" value="MCY1139955.1"/>
    <property type="molecule type" value="Genomic_DNA"/>
</dbReference>